<keyword evidence="5" id="KW-1185">Reference proteome</keyword>
<gene>
    <name evidence="4" type="ORF">AWM79_18975</name>
</gene>
<evidence type="ECO:0000256" key="3">
    <source>
        <dbReference type="ARBA" id="ARBA00022978"/>
    </source>
</evidence>
<evidence type="ECO:0000256" key="2">
    <source>
        <dbReference type="ARBA" id="ARBA00022525"/>
    </source>
</evidence>
<organism evidence="4 5">
    <name type="scientific">Pseudomonas agarici</name>
    <dbReference type="NCBI Taxonomy" id="46677"/>
    <lineage>
        <taxon>Bacteria</taxon>
        <taxon>Pseudomonadati</taxon>
        <taxon>Pseudomonadota</taxon>
        <taxon>Gammaproteobacteria</taxon>
        <taxon>Pseudomonadales</taxon>
        <taxon>Pseudomonadaceae</taxon>
        <taxon>Pseudomonas</taxon>
    </lineage>
</organism>
<reference evidence="4 5" key="1">
    <citation type="submission" date="2016-01" db="EMBL/GenBank/DDBJ databases">
        <authorList>
            <person name="McClelland M."/>
            <person name="Jain A."/>
            <person name="Saraogi P."/>
            <person name="Mendelson R."/>
            <person name="Westerman R."/>
            <person name="SanMiguel P."/>
            <person name="Csonka L."/>
        </authorList>
    </citation>
    <scope>NUCLEOTIDE SEQUENCE [LARGE SCALE GENOMIC DNA]</scope>
    <source>
        <strain evidence="4 5">NCPPB 2472</strain>
    </source>
</reference>
<comment type="subcellular location">
    <subcellularLocation>
        <location evidence="1">Secreted</location>
    </subcellularLocation>
</comment>
<dbReference type="InterPro" id="IPR006961">
    <property type="entry name" value="HrpN/Z"/>
</dbReference>
<evidence type="ECO:0000256" key="1">
    <source>
        <dbReference type="ARBA" id="ARBA00004613"/>
    </source>
</evidence>
<name>A0A0X1T566_PSEAA</name>
<dbReference type="Pfam" id="PF04877">
    <property type="entry name" value="Harpin"/>
    <property type="match status" value="1"/>
</dbReference>
<evidence type="ECO:0000313" key="4">
    <source>
        <dbReference type="EMBL" id="AMB87263.1"/>
    </source>
</evidence>
<keyword evidence="2" id="KW-0964">Secreted</keyword>
<proteinExistence type="predicted"/>
<sequence>MAGGHLSTDSPLGKMIEQQLKKNNSLMELTGNNDVDAVKKALGEVIQDKLGGKAGAAADASMAVGQGGLDLLSQVMHGLSKAILNHALTDKGDGSTFASADKPILQQIADYMDKNKAVFGAPNSGSWSKELDEDNYLDKGETAKFKAALEQVSQLFGAGDAPAHQANAGGLGSLAPASIGGDANNALGDVKEQLANLWGAKSPVDIFKQGLEMGLGLASGLQSGALAHQLQQHDLRNSAAEAAQNILDVMTSNLA</sequence>
<evidence type="ECO:0000313" key="5">
    <source>
        <dbReference type="Proteomes" id="UP000063229"/>
    </source>
</evidence>
<dbReference type="Proteomes" id="UP000063229">
    <property type="component" value="Chromosome"/>
</dbReference>
<protein>
    <submittedName>
        <fullName evidence="4">Uncharacterized protein</fullName>
    </submittedName>
</protein>
<keyword evidence="3" id="KW-0928">Hypersensitive response elicitation</keyword>
<dbReference type="EMBL" id="CP014135">
    <property type="protein sequence ID" value="AMB87263.1"/>
    <property type="molecule type" value="Genomic_DNA"/>
</dbReference>
<dbReference type="STRING" id="46677.AWM79_18975"/>
<dbReference type="GO" id="GO:0005576">
    <property type="term" value="C:extracellular region"/>
    <property type="evidence" value="ECO:0007669"/>
    <property type="project" value="UniProtKB-SubCell"/>
</dbReference>
<dbReference type="KEGG" id="pagb:AWM79_18975"/>
<dbReference type="GO" id="GO:0052040">
    <property type="term" value="P:symbiont-mediated perturbation of host programmed cell death"/>
    <property type="evidence" value="ECO:0007669"/>
    <property type="project" value="UniProtKB-KW"/>
</dbReference>
<accession>A0A0X1T566</accession>
<dbReference type="AlphaFoldDB" id="A0A0X1T566"/>